<dbReference type="GO" id="GO:0042274">
    <property type="term" value="P:ribosomal small subunit biogenesis"/>
    <property type="evidence" value="ECO:0007669"/>
    <property type="project" value="TreeGrafter"/>
</dbReference>
<dbReference type="Gene3D" id="3.10.290.10">
    <property type="entry name" value="RNA-binding S4 domain"/>
    <property type="match status" value="1"/>
</dbReference>
<comment type="subunit">
    <text evidence="7">Part of the 30S ribosomal subunit. Contacts protein S5. The interaction surface between S4 and S5 is involved in control of translational fidelity.</text>
</comment>
<dbReference type="Gene3D" id="1.10.1050.10">
    <property type="entry name" value="Ribosomal Protein S4 Delta 41, Chain A, domain 1"/>
    <property type="match status" value="1"/>
</dbReference>
<dbReference type="CDD" id="cd00165">
    <property type="entry name" value="S4"/>
    <property type="match status" value="1"/>
</dbReference>
<feature type="domain" description="RNA-binding S4" evidence="9">
    <location>
        <begin position="99"/>
        <end position="159"/>
    </location>
</feature>
<organism evidence="11">
    <name type="scientific">uncultured Ignavibacteria bacterium Rifle_16ft_4_minimus_38087</name>
    <dbReference type="NCBI Taxonomy" id="1665104"/>
    <lineage>
        <taxon>Bacteria</taxon>
        <taxon>Pseudomonadati</taxon>
        <taxon>Ignavibacteriota</taxon>
        <taxon>Ignavibacteria</taxon>
        <taxon>environmental samples</taxon>
    </lineage>
</organism>
<keyword evidence="4 7" id="KW-0689">Ribosomal protein</keyword>
<evidence type="ECO:0000256" key="1">
    <source>
        <dbReference type="ARBA" id="ARBA00007465"/>
    </source>
</evidence>
<evidence type="ECO:0000256" key="5">
    <source>
        <dbReference type="ARBA" id="ARBA00023274"/>
    </source>
</evidence>
<dbReference type="InterPro" id="IPR036986">
    <property type="entry name" value="S4_RNA-bd_sf"/>
</dbReference>
<dbReference type="InterPro" id="IPR002942">
    <property type="entry name" value="S4_RNA-bd"/>
</dbReference>
<dbReference type="EMBL" id="KT007015">
    <property type="protein sequence ID" value="AKQ03519.1"/>
    <property type="molecule type" value="Genomic_DNA"/>
</dbReference>
<evidence type="ECO:0000256" key="8">
    <source>
        <dbReference type="RuleBase" id="RU003699"/>
    </source>
</evidence>
<dbReference type="GO" id="GO:0003735">
    <property type="term" value="F:structural constituent of ribosome"/>
    <property type="evidence" value="ECO:0007669"/>
    <property type="project" value="InterPro"/>
</dbReference>
<comment type="function">
    <text evidence="7">One of the primary rRNA binding proteins, it binds directly to 16S rRNA where it nucleates assembly of the body of the 30S subunit.</text>
</comment>
<evidence type="ECO:0000256" key="4">
    <source>
        <dbReference type="ARBA" id="ARBA00022980"/>
    </source>
</evidence>
<dbReference type="InterPro" id="IPR022801">
    <property type="entry name" value="Ribosomal_uS4"/>
</dbReference>
<dbReference type="SMART" id="SM01390">
    <property type="entry name" value="Ribosomal_S4"/>
    <property type="match status" value="1"/>
</dbReference>
<dbReference type="PANTHER" id="PTHR11831">
    <property type="entry name" value="30S 40S RIBOSOMAL PROTEIN"/>
    <property type="match status" value="1"/>
</dbReference>
<dbReference type="SUPFAM" id="SSF55174">
    <property type="entry name" value="Alpha-L RNA-binding motif"/>
    <property type="match status" value="1"/>
</dbReference>
<feature type="domain" description="Small ribosomal subunit protein uS4 N-terminal" evidence="10">
    <location>
        <begin position="3"/>
        <end position="98"/>
    </location>
</feature>
<evidence type="ECO:0000259" key="10">
    <source>
        <dbReference type="SMART" id="SM01390"/>
    </source>
</evidence>
<sequence length="209" mass="24365">MARYIDASCKLCRRERQKLFLKGTKCYTEKCPVEKRNYPPGQHGQNRRSKISEYGVQLREKQKVRRIYGLVENQFRNYFERALKQTGRTGEQLVKTLERRLDNVVYRMGFAPSRKAARQLVLHRHFTVNNGIVDIPSFLLKPGDVVQVREPSRKLELIHSSMKRIKDTGMFPWLTLDKGSLTGTFLNIPERADIPLAANEQLIVELYSK</sequence>
<dbReference type="FunFam" id="1.10.1050.10:FF:000001">
    <property type="entry name" value="30S ribosomal protein S4"/>
    <property type="match status" value="1"/>
</dbReference>
<dbReference type="AlphaFoldDB" id="A0A0H4TRU1"/>
<name>A0A0H4TRU1_9BACT</name>
<reference evidence="11" key="1">
    <citation type="journal article" date="2015" name="ISME J.">
        <title>Aquifer environment selects for microbial species cohorts in sediment and groundwater.</title>
        <authorList>
            <person name="Hug L.A."/>
            <person name="Thomas B.C."/>
            <person name="Brown C.T."/>
            <person name="Frischkorn K.R."/>
            <person name="Williams K.H."/>
            <person name="Tringe S.G."/>
            <person name="Banfield J.F."/>
        </authorList>
    </citation>
    <scope>NUCLEOTIDE SEQUENCE</scope>
</reference>
<dbReference type="GO" id="GO:0015935">
    <property type="term" value="C:small ribosomal subunit"/>
    <property type="evidence" value="ECO:0007669"/>
    <property type="project" value="InterPro"/>
</dbReference>
<gene>
    <name evidence="7 11" type="primary">rpsD</name>
</gene>
<proteinExistence type="inferred from homology"/>
<dbReference type="PROSITE" id="PS00632">
    <property type="entry name" value="RIBOSOMAL_S4"/>
    <property type="match status" value="1"/>
</dbReference>
<dbReference type="PROSITE" id="PS50889">
    <property type="entry name" value="S4"/>
    <property type="match status" value="1"/>
</dbReference>
<accession>A0A0H4TRU1</accession>
<evidence type="ECO:0000256" key="6">
    <source>
        <dbReference type="ARBA" id="ARBA00035254"/>
    </source>
</evidence>
<keyword evidence="3 7" id="KW-0694">RNA-binding</keyword>
<protein>
    <recommendedName>
        <fullName evidence="6 7">Small ribosomal subunit protein uS4</fullName>
    </recommendedName>
</protein>
<evidence type="ECO:0000259" key="9">
    <source>
        <dbReference type="SMART" id="SM00363"/>
    </source>
</evidence>
<evidence type="ECO:0000313" key="11">
    <source>
        <dbReference type="EMBL" id="AKQ03519.1"/>
    </source>
</evidence>
<comment type="function">
    <text evidence="7">With S5 and S12 plays an important role in translational accuracy.</text>
</comment>
<keyword evidence="5 7" id="KW-0687">Ribonucleoprotein</keyword>
<dbReference type="PANTHER" id="PTHR11831:SF4">
    <property type="entry name" value="SMALL RIBOSOMAL SUBUNIT PROTEIN US4M"/>
    <property type="match status" value="1"/>
</dbReference>
<evidence type="ECO:0000256" key="3">
    <source>
        <dbReference type="ARBA" id="ARBA00022884"/>
    </source>
</evidence>
<dbReference type="Pfam" id="PF01479">
    <property type="entry name" value="S4"/>
    <property type="match status" value="1"/>
</dbReference>
<dbReference type="InterPro" id="IPR018079">
    <property type="entry name" value="Ribosomal_uS4_CS"/>
</dbReference>
<dbReference type="NCBIfam" id="NF003717">
    <property type="entry name" value="PRK05327.1"/>
    <property type="match status" value="1"/>
</dbReference>
<dbReference type="FunFam" id="3.10.290.10:FF:000001">
    <property type="entry name" value="30S ribosomal protein S4"/>
    <property type="match status" value="1"/>
</dbReference>
<evidence type="ECO:0000256" key="2">
    <source>
        <dbReference type="ARBA" id="ARBA00022730"/>
    </source>
</evidence>
<keyword evidence="2 7" id="KW-0699">rRNA-binding</keyword>
<evidence type="ECO:0000256" key="7">
    <source>
        <dbReference type="HAMAP-Rule" id="MF_01306"/>
    </source>
</evidence>
<dbReference type="InterPro" id="IPR001912">
    <property type="entry name" value="Ribosomal_uS4_N"/>
</dbReference>
<dbReference type="GO" id="GO:0006412">
    <property type="term" value="P:translation"/>
    <property type="evidence" value="ECO:0007669"/>
    <property type="project" value="UniProtKB-UniRule"/>
</dbReference>
<comment type="similarity">
    <text evidence="1 7 8">Belongs to the universal ribosomal protein uS4 family.</text>
</comment>
<dbReference type="Pfam" id="PF00163">
    <property type="entry name" value="Ribosomal_S4"/>
    <property type="match status" value="1"/>
</dbReference>
<dbReference type="NCBIfam" id="TIGR01017">
    <property type="entry name" value="rpsD_bact"/>
    <property type="match status" value="1"/>
</dbReference>
<dbReference type="SMART" id="SM00363">
    <property type="entry name" value="S4"/>
    <property type="match status" value="1"/>
</dbReference>
<dbReference type="HAMAP" id="MF_01306_B">
    <property type="entry name" value="Ribosomal_uS4_B"/>
    <property type="match status" value="1"/>
</dbReference>
<dbReference type="InterPro" id="IPR005709">
    <property type="entry name" value="Ribosomal_uS4_bac-type"/>
</dbReference>
<dbReference type="GO" id="GO:0019843">
    <property type="term" value="F:rRNA binding"/>
    <property type="evidence" value="ECO:0007669"/>
    <property type="project" value="UniProtKB-UniRule"/>
</dbReference>